<dbReference type="RefSeq" id="WP_184585865.1">
    <property type="nucleotide sequence ID" value="NZ_JACHLI010000001.1"/>
</dbReference>
<name>A0A7W7KEY2_PSENT</name>
<dbReference type="EMBL" id="JACHLI010000001">
    <property type="protein sequence ID" value="MBB4861610.1"/>
    <property type="molecule type" value="Genomic_DNA"/>
</dbReference>
<proteinExistence type="predicted"/>
<accession>A0A7W7KEY2</accession>
<evidence type="ECO:0000313" key="2">
    <source>
        <dbReference type="Proteomes" id="UP000566995"/>
    </source>
</evidence>
<dbReference type="Proteomes" id="UP000566995">
    <property type="component" value="Unassembled WGS sequence"/>
</dbReference>
<protein>
    <submittedName>
        <fullName evidence="1">Uncharacterized protein</fullName>
    </submittedName>
</protein>
<sequence>MEQVAVIPPFSPRIFEFDGLYRYDDGRVTGTVDVTGSCLMIYEWSSAYKGHGHSEDALRWMRGQGFSTIIANGVGMVDGDEADPTVHYWEKMRSRKLVDTLLDDDGDEIEVGWCRGDDSPTPSP</sequence>
<evidence type="ECO:0000313" key="1">
    <source>
        <dbReference type="EMBL" id="MBB4861610.1"/>
    </source>
</evidence>
<gene>
    <name evidence="1" type="ORF">HNP46_000421</name>
</gene>
<dbReference type="AlphaFoldDB" id="A0A7W7KEY2"/>
<organism evidence="1 2">
    <name type="scientific">Pseudomonas nitroreducens</name>
    <dbReference type="NCBI Taxonomy" id="46680"/>
    <lineage>
        <taxon>Bacteria</taxon>
        <taxon>Pseudomonadati</taxon>
        <taxon>Pseudomonadota</taxon>
        <taxon>Gammaproteobacteria</taxon>
        <taxon>Pseudomonadales</taxon>
        <taxon>Pseudomonadaceae</taxon>
        <taxon>Pseudomonas</taxon>
    </lineage>
</organism>
<reference evidence="1 2" key="1">
    <citation type="submission" date="2020-08" db="EMBL/GenBank/DDBJ databases">
        <title>Functional genomics of gut bacteria from endangered species of beetles.</title>
        <authorList>
            <person name="Carlos-Shanley C."/>
        </authorList>
    </citation>
    <scope>NUCLEOTIDE SEQUENCE [LARGE SCALE GENOMIC DNA]</scope>
    <source>
        <strain evidence="1 2">S00179</strain>
    </source>
</reference>
<comment type="caution">
    <text evidence="1">The sequence shown here is derived from an EMBL/GenBank/DDBJ whole genome shotgun (WGS) entry which is preliminary data.</text>
</comment>